<dbReference type="GO" id="GO:0005737">
    <property type="term" value="C:cytoplasm"/>
    <property type="evidence" value="ECO:0007669"/>
    <property type="project" value="TreeGrafter"/>
</dbReference>
<sequence length="1123" mass="119711">MKLSDLTLFDAPPQEADAGHADVPIPDTTIDRLIAGRARSAPDAVAVIEPGRRYSYRELDAESNRIAAFLLDRRIANAPVAVLAERSFALAAALLGILRAGAVYAPVNPAFPLRRQQAMLRRTAATVLLYGNGHAHAAQTHLWECPDLAMALCLDHDDPDGAAEPEKPRMVEGLWDHVAATASDAVSGGGWRSAITGERFPDWVMRDYADNVRVKLARHLTPASSVLEVGCGSGLTMAALAGRAGSYLATDLSGTMIGTAGAHARARGLDSDRLSFRRLAAHDLGALKAEAGTGFDVVVLNSVVQSFSGYGYLRRVLATVLELCADEAVIFLGHLWDAGKRDAYADAGASPESLDALFVSPDFLRQLPREFPAIAAVEITPMTARARNELTDFGFDCVLRIRSGAKRAADGLPPATRLRLGRGALAPFADAPPLHAGRPEDTAYLIFTSGSSGTPKPAANTGQALLNLCLWFAEFCDLGPGERVYQVIACSFDASIKNYLATFAAGATAVLLPEGPYDPARMLDILQRERVGVLNPGVPSQIHPMIDLAAADGYRALASLRVLALGGEAPDPGRLRDWLRSPTCRLEKLANIYGPTECADITAAGSWRPDELADRKTLPIGRPIRNARCYILDSGGRALPDGAVGELCIGGAGVGTGYPGDEALTAERFQPDPFRPDGRMYRTGDLAWRREDGQIVLTGRQDDEVKIRGHRMTLGEIEAHLRTLPGVEDAAALCRAGEDGEPRLVAFLAADGAGGGVPDEDRLAALLADRLPAAMVPGRFVRLAALPRNAHGKLDRAALAALRPPPAPSPVDAPAAGTVERRVMRAWSHVLGDRPLAPDDDFFRVGGHSLAVVMLQNALVREFGHAPPLADLHRDCTVRGHARLIATRPDAAAGEEIGRFLTRDEGPPVFCFPPIIGLGWVFAALAERLDGLRLFAFDFVARPDRIARYADAVADAAAGGPVVLCGYSAGGNLAHRVAVELERREIGVDRIVLIDSEPRLGKDGPSEAEALAFARRSLSLLGPQGQTAEAVARLEAYTQAHRRDRDDSPVSAPFALVLSRSMRADPSDAWRSVCRGGVTSAQAAGHHDDVIGQDNLGTNAPLLRRLLDPRLPLVASPPTQEPA</sequence>
<dbReference type="InterPro" id="IPR020806">
    <property type="entry name" value="PKS_PP-bd"/>
</dbReference>
<evidence type="ECO:0000259" key="4">
    <source>
        <dbReference type="PROSITE" id="PS50075"/>
    </source>
</evidence>
<dbReference type="EMBL" id="RZIJ01000002">
    <property type="protein sequence ID" value="RUQ75194.1"/>
    <property type="molecule type" value="Genomic_DNA"/>
</dbReference>
<dbReference type="SMART" id="SM00824">
    <property type="entry name" value="PKS_TE"/>
    <property type="match status" value="1"/>
</dbReference>
<proteinExistence type="predicted"/>
<dbReference type="Gene3D" id="3.40.50.1820">
    <property type="entry name" value="alpha/beta hydrolase"/>
    <property type="match status" value="1"/>
</dbReference>
<keyword evidence="2" id="KW-0597">Phosphoprotein</keyword>
<dbReference type="Gene3D" id="3.30.300.30">
    <property type="match status" value="1"/>
</dbReference>
<dbReference type="Gene3D" id="1.10.1200.10">
    <property type="entry name" value="ACP-like"/>
    <property type="match status" value="1"/>
</dbReference>
<dbReference type="InterPro" id="IPR029058">
    <property type="entry name" value="AB_hydrolase_fold"/>
</dbReference>
<dbReference type="SUPFAM" id="SSF53474">
    <property type="entry name" value="alpha/beta-Hydrolases"/>
    <property type="match status" value="1"/>
</dbReference>
<dbReference type="OrthoDB" id="9770470at2"/>
<accession>A0A3S0WPE1</accession>
<dbReference type="Proteomes" id="UP000280346">
    <property type="component" value="Unassembled WGS sequence"/>
</dbReference>
<dbReference type="Pfam" id="PF08242">
    <property type="entry name" value="Methyltransf_12"/>
    <property type="match status" value="1"/>
</dbReference>
<dbReference type="Gene3D" id="1.10.287.490">
    <property type="entry name" value="Helix hairpin bin"/>
    <property type="match status" value="1"/>
</dbReference>
<dbReference type="SUPFAM" id="SSF47336">
    <property type="entry name" value="ACP-like"/>
    <property type="match status" value="1"/>
</dbReference>
<dbReference type="Pfam" id="PF13193">
    <property type="entry name" value="AMP-binding_C"/>
    <property type="match status" value="1"/>
</dbReference>
<dbReference type="RefSeq" id="WP_126995339.1">
    <property type="nucleotide sequence ID" value="NZ_JBNPXW010000002.1"/>
</dbReference>
<dbReference type="PROSITE" id="PS50075">
    <property type="entry name" value="CARRIER"/>
    <property type="match status" value="1"/>
</dbReference>
<dbReference type="PANTHER" id="PTHR45527">
    <property type="entry name" value="NONRIBOSOMAL PEPTIDE SYNTHETASE"/>
    <property type="match status" value="1"/>
</dbReference>
<feature type="domain" description="Carrier" evidence="4">
    <location>
        <begin position="814"/>
        <end position="889"/>
    </location>
</feature>
<gene>
    <name evidence="5" type="ORF">EJ913_04925</name>
</gene>
<dbReference type="InterPro" id="IPR025110">
    <property type="entry name" value="AMP-bd_C"/>
</dbReference>
<dbReference type="InterPro" id="IPR020845">
    <property type="entry name" value="AMP-binding_CS"/>
</dbReference>
<dbReference type="GO" id="GO:0008168">
    <property type="term" value="F:methyltransferase activity"/>
    <property type="evidence" value="ECO:0007669"/>
    <property type="project" value="UniProtKB-KW"/>
</dbReference>
<dbReference type="CDD" id="cd05930">
    <property type="entry name" value="A_NRPS"/>
    <property type="match status" value="1"/>
</dbReference>
<dbReference type="InterPro" id="IPR020802">
    <property type="entry name" value="TesA-like"/>
</dbReference>
<evidence type="ECO:0000313" key="5">
    <source>
        <dbReference type="EMBL" id="RUQ75194.1"/>
    </source>
</evidence>
<dbReference type="InterPro" id="IPR042099">
    <property type="entry name" value="ANL_N_sf"/>
</dbReference>
<dbReference type="SUPFAM" id="SSF53335">
    <property type="entry name" value="S-adenosyl-L-methionine-dependent methyltransferases"/>
    <property type="match status" value="1"/>
</dbReference>
<keyword evidence="1" id="KW-0596">Phosphopantetheine</keyword>
<dbReference type="Pfam" id="PF00975">
    <property type="entry name" value="Thioesterase"/>
    <property type="match status" value="1"/>
</dbReference>
<dbReference type="InterPro" id="IPR000873">
    <property type="entry name" value="AMP-dep_synth/lig_dom"/>
</dbReference>
<dbReference type="Pfam" id="PF00501">
    <property type="entry name" value="AMP-binding"/>
    <property type="match status" value="2"/>
</dbReference>
<dbReference type="GO" id="GO:0031177">
    <property type="term" value="F:phosphopantetheine binding"/>
    <property type="evidence" value="ECO:0007669"/>
    <property type="project" value="InterPro"/>
</dbReference>
<keyword evidence="3" id="KW-0677">Repeat</keyword>
<keyword evidence="6" id="KW-1185">Reference proteome</keyword>
<dbReference type="AlphaFoldDB" id="A0A3S0WPE1"/>
<dbReference type="GO" id="GO:0032259">
    <property type="term" value="P:methylation"/>
    <property type="evidence" value="ECO:0007669"/>
    <property type="project" value="UniProtKB-KW"/>
</dbReference>
<dbReference type="SUPFAM" id="SSF56801">
    <property type="entry name" value="Acetyl-CoA synthetase-like"/>
    <property type="match status" value="1"/>
</dbReference>
<dbReference type="InterPro" id="IPR029063">
    <property type="entry name" value="SAM-dependent_MTases_sf"/>
</dbReference>
<dbReference type="GO" id="GO:0044550">
    <property type="term" value="P:secondary metabolite biosynthetic process"/>
    <property type="evidence" value="ECO:0007669"/>
    <property type="project" value="TreeGrafter"/>
</dbReference>
<dbReference type="Pfam" id="PF00550">
    <property type="entry name" value="PP-binding"/>
    <property type="match status" value="1"/>
</dbReference>
<dbReference type="CDD" id="cd02440">
    <property type="entry name" value="AdoMet_MTases"/>
    <property type="match status" value="1"/>
</dbReference>
<dbReference type="InterPro" id="IPR045851">
    <property type="entry name" value="AMP-bd_C_sf"/>
</dbReference>
<comment type="caution">
    <text evidence="5">The sequence shown here is derived from an EMBL/GenBank/DDBJ whole genome shotgun (WGS) entry which is preliminary data.</text>
</comment>
<dbReference type="SMART" id="SM00823">
    <property type="entry name" value="PKS_PP"/>
    <property type="match status" value="1"/>
</dbReference>
<dbReference type="GO" id="GO:0043041">
    <property type="term" value="P:amino acid activation for nonribosomal peptide biosynthetic process"/>
    <property type="evidence" value="ECO:0007669"/>
    <property type="project" value="TreeGrafter"/>
</dbReference>
<dbReference type="InterPro" id="IPR036736">
    <property type="entry name" value="ACP-like_sf"/>
</dbReference>
<dbReference type="Gene3D" id="3.40.50.150">
    <property type="entry name" value="Vaccinia Virus protein VP39"/>
    <property type="match status" value="1"/>
</dbReference>
<keyword evidence="5" id="KW-0808">Transferase</keyword>
<dbReference type="InterPro" id="IPR001031">
    <property type="entry name" value="Thioesterase"/>
</dbReference>
<evidence type="ECO:0000256" key="2">
    <source>
        <dbReference type="ARBA" id="ARBA00022553"/>
    </source>
</evidence>
<evidence type="ECO:0000313" key="6">
    <source>
        <dbReference type="Proteomes" id="UP000280346"/>
    </source>
</evidence>
<evidence type="ECO:0000256" key="1">
    <source>
        <dbReference type="ARBA" id="ARBA00022450"/>
    </source>
</evidence>
<dbReference type="Gene3D" id="3.40.50.12780">
    <property type="entry name" value="N-terminal domain of ligase-like"/>
    <property type="match status" value="2"/>
</dbReference>
<organism evidence="5 6">
    <name type="scientific">Azospirillum doebereinerae</name>
    <dbReference type="NCBI Taxonomy" id="92933"/>
    <lineage>
        <taxon>Bacteria</taxon>
        <taxon>Pseudomonadati</taxon>
        <taxon>Pseudomonadota</taxon>
        <taxon>Alphaproteobacteria</taxon>
        <taxon>Rhodospirillales</taxon>
        <taxon>Azospirillaceae</taxon>
        <taxon>Azospirillum</taxon>
    </lineage>
</organism>
<reference evidence="5 6" key="1">
    <citation type="submission" date="2018-12" db="EMBL/GenBank/DDBJ databases">
        <authorList>
            <person name="Yang Y."/>
        </authorList>
    </citation>
    <scope>NUCLEOTIDE SEQUENCE [LARGE SCALE GENOMIC DNA]</scope>
    <source>
        <strain evidence="5 6">GSF71</strain>
    </source>
</reference>
<dbReference type="InterPro" id="IPR009081">
    <property type="entry name" value="PP-bd_ACP"/>
</dbReference>
<name>A0A3S0WPE1_9PROT</name>
<dbReference type="PANTHER" id="PTHR45527:SF1">
    <property type="entry name" value="FATTY ACID SYNTHASE"/>
    <property type="match status" value="1"/>
</dbReference>
<keyword evidence="5" id="KW-0489">Methyltransferase</keyword>
<dbReference type="PROSITE" id="PS00455">
    <property type="entry name" value="AMP_BINDING"/>
    <property type="match status" value="1"/>
</dbReference>
<evidence type="ECO:0000256" key="3">
    <source>
        <dbReference type="ARBA" id="ARBA00022737"/>
    </source>
</evidence>
<dbReference type="InterPro" id="IPR013217">
    <property type="entry name" value="Methyltransf_12"/>
</dbReference>
<protein>
    <submittedName>
        <fullName evidence="5">Methyltransferase domain-containing protein</fullName>
    </submittedName>
</protein>